<dbReference type="Pfam" id="PF00583">
    <property type="entry name" value="Acetyltransf_1"/>
    <property type="match status" value="1"/>
</dbReference>
<dbReference type="Proteomes" id="UP001500037">
    <property type="component" value="Unassembled WGS sequence"/>
</dbReference>
<evidence type="ECO:0000313" key="4">
    <source>
        <dbReference type="EMBL" id="GAA1260056.1"/>
    </source>
</evidence>
<evidence type="ECO:0000256" key="1">
    <source>
        <dbReference type="ARBA" id="ARBA00022679"/>
    </source>
</evidence>
<proteinExistence type="predicted"/>
<name>A0ABP4HD37_9ACTN</name>
<dbReference type="RefSeq" id="WP_344444957.1">
    <property type="nucleotide sequence ID" value="NZ_BAAALF010000137.1"/>
</dbReference>
<keyword evidence="1" id="KW-0808">Transferase</keyword>
<dbReference type="InterPro" id="IPR000182">
    <property type="entry name" value="GNAT_dom"/>
</dbReference>
<dbReference type="EMBL" id="BAAALF010000137">
    <property type="protein sequence ID" value="GAA1260056.1"/>
    <property type="molecule type" value="Genomic_DNA"/>
</dbReference>
<dbReference type="PROSITE" id="PS51186">
    <property type="entry name" value="GNAT"/>
    <property type="match status" value="1"/>
</dbReference>
<evidence type="ECO:0000256" key="2">
    <source>
        <dbReference type="ARBA" id="ARBA00023315"/>
    </source>
</evidence>
<comment type="caution">
    <text evidence="4">The sequence shown here is derived from an EMBL/GenBank/DDBJ whole genome shotgun (WGS) entry which is preliminary data.</text>
</comment>
<keyword evidence="2" id="KW-0012">Acyltransferase</keyword>
<gene>
    <name evidence="4" type="ORF">GCM10009665_57560</name>
</gene>
<protein>
    <submittedName>
        <fullName evidence="4">GNAT family N-acetyltransferase</fullName>
    </submittedName>
</protein>
<dbReference type="InterPro" id="IPR016181">
    <property type="entry name" value="Acyl_CoA_acyltransferase"/>
</dbReference>
<dbReference type="Gene3D" id="3.40.630.30">
    <property type="match status" value="1"/>
</dbReference>
<dbReference type="InterPro" id="IPR050832">
    <property type="entry name" value="Bact_Acetyltransf"/>
</dbReference>
<keyword evidence="5" id="KW-1185">Reference proteome</keyword>
<dbReference type="SUPFAM" id="SSF55729">
    <property type="entry name" value="Acyl-CoA N-acyltransferases (Nat)"/>
    <property type="match status" value="1"/>
</dbReference>
<sequence length="163" mass="18014">MTSTATTPATPAWRVRRPVAGDFAAWRDLFRQYGEFYRVEMPEERFALVWSWIGDPAHEVECLLVVDAADRPVGLAHVRPFARPLAGAVGGYLDDLFVDPAARGGGAVDALLAELRALAAERGWNTVRWITADDNHRARAKYDQVATRTMFVTYDMPPGGPQG</sequence>
<evidence type="ECO:0000259" key="3">
    <source>
        <dbReference type="PROSITE" id="PS51186"/>
    </source>
</evidence>
<dbReference type="PANTHER" id="PTHR43877">
    <property type="entry name" value="AMINOALKYLPHOSPHONATE N-ACETYLTRANSFERASE-RELATED-RELATED"/>
    <property type="match status" value="1"/>
</dbReference>
<reference evidence="5" key="1">
    <citation type="journal article" date="2019" name="Int. J. Syst. Evol. Microbiol.">
        <title>The Global Catalogue of Microorganisms (GCM) 10K type strain sequencing project: providing services to taxonomists for standard genome sequencing and annotation.</title>
        <authorList>
            <consortium name="The Broad Institute Genomics Platform"/>
            <consortium name="The Broad Institute Genome Sequencing Center for Infectious Disease"/>
            <person name="Wu L."/>
            <person name="Ma J."/>
        </authorList>
    </citation>
    <scope>NUCLEOTIDE SEQUENCE [LARGE SCALE GENOMIC DNA]</scope>
    <source>
        <strain evidence="5">JCM 13004</strain>
    </source>
</reference>
<accession>A0ABP4HD37</accession>
<organism evidence="4 5">
    <name type="scientific">Kitasatospora nipponensis</name>
    <dbReference type="NCBI Taxonomy" id="258049"/>
    <lineage>
        <taxon>Bacteria</taxon>
        <taxon>Bacillati</taxon>
        <taxon>Actinomycetota</taxon>
        <taxon>Actinomycetes</taxon>
        <taxon>Kitasatosporales</taxon>
        <taxon>Streptomycetaceae</taxon>
        <taxon>Kitasatospora</taxon>
    </lineage>
</organism>
<evidence type="ECO:0000313" key="5">
    <source>
        <dbReference type="Proteomes" id="UP001500037"/>
    </source>
</evidence>
<feature type="domain" description="N-acetyltransferase" evidence="3">
    <location>
        <begin position="13"/>
        <end position="163"/>
    </location>
</feature>